<dbReference type="Pfam" id="PF03959">
    <property type="entry name" value="FSH1"/>
    <property type="match status" value="1"/>
</dbReference>
<reference evidence="3 4" key="1">
    <citation type="submission" date="2024-09" db="EMBL/GenBank/DDBJ databases">
        <title>Chromosome-scale assembly of Riccia fluitans.</title>
        <authorList>
            <person name="Paukszto L."/>
            <person name="Sawicki J."/>
            <person name="Karawczyk K."/>
            <person name="Piernik-Szablinska J."/>
            <person name="Szczecinska M."/>
            <person name="Mazdziarz M."/>
        </authorList>
    </citation>
    <scope>NUCLEOTIDE SEQUENCE [LARGE SCALE GENOMIC DNA]</scope>
    <source>
        <strain evidence="3">Rf_01</strain>
        <tissue evidence="3">Aerial parts of the thallus</tissue>
    </source>
</reference>
<dbReference type="Gene3D" id="3.40.50.1820">
    <property type="entry name" value="alpha/beta hydrolase"/>
    <property type="match status" value="1"/>
</dbReference>
<evidence type="ECO:0000313" key="3">
    <source>
        <dbReference type="EMBL" id="KAL2649722.1"/>
    </source>
</evidence>
<evidence type="ECO:0000259" key="2">
    <source>
        <dbReference type="Pfam" id="PF03959"/>
    </source>
</evidence>
<keyword evidence="4" id="KW-1185">Reference proteome</keyword>
<dbReference type="InterPro" id="IPR029058">
    <property type="entry name" value="AB_hydrolase_fold"/>
</dbReference>
<dbReference type="PANTHER" id="PTHR22778">
    <property type="entry name" value="OVARIAN CANCER GENE-2 PROTEIN-RELATED"/>
    <property type="match status" value="1"/>
</dbReference>
<evidence type="ECO:0000313" key="4">
    <source>
        <dbReference type="Proteomes" id="UP001605036"/>
    </source>
</evidence>
<accession>A0ABD1ZEC8</accession>
<name>A0ABD1ZEC8_9MARC</name>
<comment type="caution">
    <text evidence="3">The sequence shown here is derived from an EMBL/GenBank/DDBJ whole genome shotgun (WGS) entry which is preliminary data.</text>
</comment>
<evidence type="ECO:0000256" key="1">
    <source>
        <dbReference type="SAM" id="MobiDB-lite"/>
    </source>
</evidence>
<dbReference type="SUPFAM" id="SSF53474">
    <property type="entry name" value="alpha/beta-Hydrolases"/>
    <property type="match status" value="1"/>
</dbReference>
<proteinExistence type="predicted"/>
<gene>
    <name evidence="3" type="ORF">R1flu_017850</name>
</gene>
<sequence>MAAPGGAEVPAPKGGTKAPAVMAAGSSSRTGKSAKEKKSRPPARKLRVMCLHGFRTSARIMENQVEQAQWIPLLDDIVDFVMCRSAGLHGRTFPATGKSDVEKKFEAPFFEWYRANHDYTEIYGLEESISQITAFIKSRGPFDGLMGFSQGAVLVGALAGLHEKGLTFRDLDTFRFVVLIGGCKSKALFFKPAYFDPITISSLHFIGEKDFMKEGGELLVQAFTDPAVIHHPHGHLIPRLGENEAAACRAFFQKNFDLKYPVAEGTRPLEPHGKKTAR</sequence>
<dbReference type="AlphaFoldDB" id="A0ABD1ZEC8"/>
<dbReference type="PANTHER" id="PTHR22778:SF51">
    <property type="entry name" value="DIHYDROFOLATE REDUCTASE"/>
    <property type="match status" value="1"/>
</dbReference>
<protein>
    <recommendedName>
        <fullName evidence="2">Serine hydrolase domain-containing protein</fullName>
    </recommendedName>
</protein>
<organism evidence="3 4">
    <name type="scientific">Riccia fluitans</name>
    <dbReference type="NCBI Taxonomy" id="41844"/>
    <lineage>
        <taxon>Eukaryota</taxon>
        <taxon>Viridiplantae</taxon>
        <taxon>Streptophyta</taxon>
        <taxon>Embryophyta</taxon>
        <taxon>Marchantiophyta</taxon>
        <taxon>Marchantiopsida</taxon>
        <taxon>Marchantiidae</taxon>
        <taxon>Marchantiales</taxon>
        <taxon>Ricciaceae</taxon>
        <taxon>Riccia</taxon>
    </lineage>
</organism>
<dbReference type="Proteomes" id="UP001605036">
    <property type="component" value="Unassembled WGS sequence"/>
</dbReference>
<feature type="region of interest" description="Disordered" evidence="1">
    <location>
        <begin position="1"/>
        <end position="43"/>
    </location>
</feature>
<dbReference type="EMBL" id="JBHFFA010000001">
    <property type="protein sequence ID" value="KAL2649722.1"/>
    <property type="molecule type" value="Genomic_DNA"/>
</dbReference>
<dbReference type="InterPro" id="IPR005645">
    <property type="entry name" value="FSH-like_dom"/>
</dbReference>
<feature type="domain" description="Serine hydrolase" evidence="2">
    <location>
        <begin position="44"/>
        <end position="242"/>
    </location>
</feature>